<dbReference type="Proteomes" id="UP000019146">
    <property type="component" value="Plasmid unnamed"/>
</dbReference>
<accession>A0A0P0RRH7</accession>
<evidence type="ECO:0000313" key="1">
    <source>
        <dbReference type="EMBL" id="ALL71790.1"/>
    </source>
</evidence>
<geneLocation type="plasmid" evidence="2"/>
<dbReference type="EMBL" id="CP012748">
    <property type="protein sequence ID" value="ALL71790.1"/>
    <property type="molecule type" value="Genomic_DNA"/>
</dbReference>
<dbReference type="AlphaFoldDB" id="A0A0P0RRH7"/>
<name>A0A0P0RRH7_9BURK</name>
<dbReference type="RefSeq" id="WP_035991707.1">
    <property type="nucleotide sequence ID" value="NZ_CP012748.1"/>
</dbReference>
<sequence>MTRNGRKTARVGRITVQSACGDMRMTALWRLLTDAGACMRGTSTTCVMDDEFERITISFEPLDRAEADRILSRLKEEKWITHSFLHLLAPASDAATSDQEERALKAATL</sequence>
<protein>
    <submittedName>
        <fullName evidence="1">Autophagy protein atg13</fullName>
    </submittedName>
</protein>
<evidence type="ECO:0000313" key="2">
    <source>
        <dbReference type="Proteomes" id="UP000019146"/>
    </source>
</evidence>
<dbReference type="KEGG" id="bcai:K788_0007038"/>
<proteinExistence type="predicted"/>
<dbReference type="GeneID" id="69975104"/>
<organism evidence="1 2">
    <name type="scientific">Paraburkholderia caribensis MBA4</name>
    <dbReference type="NCBI Taxonomy" id="1323664"/>
    <lineage>
        <taxon>Bacteria</taxon>
        <taxon>Pseudomonadati</taxon>
        <taxon>Pseudomonadota</taxon>
        <taxon>Betaproteobacteria</taxon>
        <taxon>Burkholderiales</taxon>
        <taxon>Burkholderiaceae</taxon>
        <taxon>Paraburkholderia</taxon>
    </lineage>
</organism>
<keyword evidence="1" id="KW-0614">Plasmid</keyword>
<reference evidence="1 2" key="1">
    <citation type="journal article" date="2014" name="Genome Announc.">
        <title>Draft Genome Sequence of the Haloacid-Degrading Burkholderia caribensis Strain MBA4.</title>
        <authorList>
            <person name="Pan Y."/>
            <person name="Kong K.F."/>
            <person name="Tsang J.S."/>
        </authorList>
    </citation>
    <scope>NUCLEOTIDE SEQUENCE [LARGE SCALE GENOMIC DNA]</scope>
    <source>
        <strain evidence="1 2">MBA4</strain>
        <plasmid evidence="2">Plasmid</plasmid>
    </source>
</reference>
<gene>
    <name evidence="1" type="ORF">K788_0007038</name>
</gene>